<organism evidence="1 2">
    <name type="scientific">Mycena rosella</name>
    <name type="common">Pink bonnet</name>
    <name type="synonym">Agaricus rosellus</name>
    <dbReference type="NCBI Taxonomy" id="1033263"/>
    <lineage>
        <taxon>Eukaryota</taxon>
        <taxon>Fungi</taxon>
        <taxon>Dikarya</taxon>
        <taxon>Basidiomycota</taxon>
        <taxon>Agaricomycotina</taxon>
        <taxon>Agaricomycetes</taxon>
        <taxon>Agaricomycetidae</taxon>
        <taxon>Agaricales</taxon>
        <taxon>Marasmiineae</taxon>
        <taxon>Mycenaceae</taxon>
        <taxon>Mycena</taxon>
    </lineage>
</organism>
<comment type="caution">
    <text evidence="1">The sequence shown here is derived from an EMBL/GenBank/DDBJ whole genome shotgun (WGS) entry which is preliminary data.</text>
</comment>
<reference evidence="1" key="1">
    <citation type="submission" date="2023-03" db="EMBL/GenBank/DDBJ databases">
        <title>Massive genome expansion in bonnet fungi (Mycena s.s.) driven by repeated elements and novel gene families across ecological guilds.</title>
        <authorList>
            <consortium name="Lawrence Berkeley National Laboratory"/>
            <person name="Harder C.B."/>
            <person name="Miyauchi S."/>
            <person name="Viragh M."/>
            <person name="Kuo A."/>
            <person name="Thoen E."/>
            <person name="Andreopoulos B."/>
            <person name="Lu D."/>
            <person name="Skrede I."/>
            <person name="Drula E."/>
            <person name="Henrissat B."/>
            <person name="Morin E."/>
            <person name="Kohler A."/>
            <person name="Barry K."/>
            <person name="LaButti K."/>
            <person name="Morin E."/>
            <person name="Salamov A."/>
            <person name="Lipzen A."/>
            <person name="Mereny Z."/>
            <person name="Hegedus B."/>
            <person name="Baldrian P."/>
            <person name="Stursova M."/>
            <person name="Weitz H."/>
            <person name="Taylor A."/>
            <person name="Grigoriev I.V."/>
            <person name="Nagy L.G."/>
            <person name="Martin F."/>
            <person name="Kauserud H."/>
        </authorList>
    </citation>
    <scope>NUCLEOTIDE SEQUENCE</scope>
    <source>
        <strain evidence="1">CBHHK067</strain>
    </source>
</reference>
<dbReference type="Proteomes" id="UP001221757">
    <property type="component" value="Unassembled WGS sequence"/>
</dbReference>
<dbReference type="EMBL" id="JARKIE010000006">
    <property type="protein sequence ID" value="KAJ7706759.1"/>
    <property type="molecule type" value="Genomic_DNA"/>
</dbReference>
<evidence type="ECO:0000313" key="2">
    <source>
        <dbReference type="Proteomes" id="UP001221757"/>
    </source>
</evidence>
<proteinExistence type="predicted"/>
<accession>A0AAD7GWH7</accession>
<name>A0AAD7GWH7_MYCRO</name>
<sequence length="335" mass="36813">IQRPKGVDEWADKHNAKFGPAKYQLLDASHRKEPPTFEPKKLVPIPRFGLKLGPNVIKSSTSVKLLGVHLDRELRWREQGAAALAKGQSWLGCVGRLARSSRGIKAGPMRRLYRGGCISRVLYAADIHDLVFIQLCSLYSIQSGFSRICLCDCQLPTRAALAITGALSSTPTDILDAYADLLPVEHLVRKVRYGAAMCLTTLPETHPLHKPVANAAKRYLKQHQMPLHELMHDFKIKPNEMERVKAVRFGANWESGVAVVKPGSKDEALEAEAADTARWKVYSDGSGIDGKIGSSAVLFRDGEEVHVARLHLGQDTDHTVYESEGIGASLSLGLL</sequence>
<gene>
    <name evidence="1" type="ORF">B0H17DRAFT_852851</name>
</gene>
<dbReference type="AlphaFoldDB" id="A0AAD7GWH7"/>
<protein>
    <submittedName>
        <fullName evidence="1">Uncharacterized protein</fullName>
    </submittedName>
</protein>
<feature type="non-terminal residue" evidence="1">
    <location>
        <position position="1"/>
    </location>
</feature>
<evidence type="ECO:0000313" key="1">
    <source>
        <dbReference type="EMBL" id="KAJ7706759.1"/>
    </source>
</evidence>
<feature type="non-terminal residue" evidence="1">
    <location>
        <position position="335"/>
    </location>
</feature>
<keyword evidence="2" id="KW-1185">Reference proteome</keyword>